<keyword evidence="1" id="KW-0614">Plasmid</keyword>
<sequence length="191" mass="21526">MRHFFDPSLLPVTTTDIDGNILFVKTNGLNHYGYPDIIAEGFIEDGEQLILDILDRIFSLEFNISSTWNYDGKLFNLEIGEDGLAKIRYIPIDQPRVISIPNPITGEPTKYISKGLSELYNHPEAEVSSGLLHGKEILSHFIDQVKAGTIYDEDSIIVCMEQVYEISVSYDRLGNLVLLIDQQAALPPERI</sequence>
<protein>
    <submittedName>
        <fullName evidence="1">Uncharacterized protein</fullName>
    </submittedName>
</protein>
<dbReference type="AlphaFoldDB" id="A0A6C0PA42"/>
<proteinExistence type="predicted"/>
<dbReference type="Proteomes" id="UP000479114">
    <property type="component" value="Plasmid unnamed1"/>
</dbReference>
<name>A0A6C0PA42_9BACL</name>
<dbReference type="RefSeq" id="WP_162645590.1">
    <property type="nucleotide sequence ID" value="NZ_CP048287.1"/>
</dbReference>
<dbReference type="EMBL" id="CP048287">
    <property type="protein sequence ID" value="QHW35444.1"/>
    <property type="molecule type" value="Genomic_DNA"/>
</dbReference>
<gene>
    <name evidence="1" type="ORF">GZH47_31590</name>
</gene>
<geneLocation type="plasmid" evidence="1 2">
    <name>unnamed1</name>
</geneLocation>
<evidence type="ECO:0000313" key="2">
    <source>
        <dbReference type="Proteomes" id="UP000479114"/>
    </source>
</evidence>
<evidence type="ECO:0000313" key="1">
    <source>
        <dbReference type="EMBL" id="QHW35444.1"/>
    </source>
</evidence>
<dbReference type="KEGG" id="prz:GZH47_31590"/>
<reference evidence="1 2" key="1">
    <citation type="submission" date="2020-02" db="EMBL/GenBank/DDBJ databases">
        <title>Paenibacillus sp. nov., isolated from rhizosphere soil of tomato.</title>
        <authorList>
            <person name="Weon H.-Y."/>
            <person name="Lee S.A."/>
        </authorList>
    </citation>
    <scope>NUCLEOTIDE SEQUENCE [LARGE SCALE GENOMIC DNA]</scope>
    <source>
        <strain evidence="1 2">14171R-81</strain>
        <plasmid evidence="1 2">unnamed1</plasmid>
    </source>
</reference>
<accession>A0A6C0PA42</accession>
<organism evidence="1 2">
    <name type="scientific">Paenibacillus rhizovicinus</name>
    <dbReference type="NCBI Taxonomy" id="2704463"/>
    <lineage>
        <taxon>Bacteria</taxon>
        <taxon>Bacillati</taxon>
        <taxon>Bacillota</taxon>
        <taxon>Bacilli</taxon>
        <taxon>Bacillales</taxon>
        <taxon>Paenibacillaceae</taxon>
        <taxon>Paenibacillus</taxon>
    </lineage>
</organism>
<keyword evidence="2" id="KW-1185">Reference proteome</keyword>